<name>A0A370TIV6_9HELO</name>
<dbReference type="Proteomes" id="UP000254866">
    <property type="component" value="Unassembled WGS sequence"/>
</dbReference>
<dbReference type="PANTHER" id="PTHR13104">
    <property type="entry name" value="MED-6-RELATED"/>
    <property type="match status" value="1"/>
</dbReference>
<comment type="subcellular location">
    <subcellularLocation>
        <location evidence="1 8">Nucleus</location>
    </subcellularLocation>
</comment>
<gene>
    <name evidence="8" type="primary">MED6</name>
    <name evidence="10" type="ORF">BP5553_07201</name>
</gene>
<feature type="compositionally biased region" description="Basic and acidic residues" evidence="9">
    <location>
        <begin position="288"/>
        <end position="303"/>
    </location>
</feature>
<evidence type="ECO:0000256" key="8">
    <source>
        <dbReference type="RuleBase" id="RU364143"/>
    </source>
</evidence>
<protein>
    <recommendedName>
        <fullName evidence="3 8">Mediator of RNA polymerase II transcription subunit 6</fullName>
    </recommendedName>
    <alternativeName>
        <fullName evidence="7 8">Mediator complex subunit 6</fullName>
    </alternativeName>
</protein>
<evidence type="ECO:0000256" key="2">
    <source>
        <dbReference type="ARBA" id="ARBA00007526"/>
    </source>
</evidence>
<dbReference type="OrthoDB" id="344220at2759"/>
<dbReference type="GO" id="GO:0016592">
    <property type="term" value="C:mediator complex"/>
    <property type="evidence" value="ECO:0007669"/>
    <property type="project" value="InterPro"/>
</dbReference>
<keyword evidence="11" id="KW-1185">Reference proteome</keyword>
<keyword evidence="6 8" id="KW-0539">Nucleus</keyword>
<dbReference type="Pfam" id="PF04934">
    <property type="entry name" value="Med6"/>
    <property type="match status" value="1"/>
</dbReference>
<evidence type="ECO:0000256" key="6">
    <source>
        <dbReference type="ARBA" id="ARBA00023242"/>
    </source>
</evidence>
<keyword evidence="4 8" id="KW-0805">Transcription regulation</keyword>
<feature type="compositionally biased region" description="Polar residues" evidence="9">
    <location>
        <begin position="176"/>
        <end position="191"/>
    </location>
</feature>
<keyword evidence="8" id="KW-0010">Activator</keyword>
<sequence length="329" mass="35722">MSSQDPPLDEIQWRSPAAAQQMQGIHSNSVLFYFAQSPFFDATSNNAVLFSQAMYNPNMLPIIQTREAFEARLKTMSGTEFIVAQEPADPVTGTGVWVIRKQTRRKRQSEEDEIIVHSTYFVVGENIYMAPAVGDVLGSRTLSILTSLNKFFSTAASLPTFTPALGTTYLPPPTTRPNASTQSQLDQVSKENTPLPETLQNAKKLPLPSTNNSTYLSTRLLEETLAINLKYGDEYMDENPITGEPGAFHLSATGRVEKDKDKLMVPTTGKTSASTSKAPTPVPPPLKTDLESLGKKAKGEKTPTKSPGGGKLKRRKSKGVKSAGGLSPS</sequence>
<evidence type="ECO:0000256" key="1">
    <source>
        <dbReference type="ARBA" id="ARBA00004123"/>
    </source>
</evidence>
<reference evidence="10 11" key="1">
    <citation type="journal article" date="2018" name="IMA Fungus">
        <title>IMA Genome-F 9: Draft genome sequence of Annulohypoxylon stygium, Aspergillus mulundensis, Berkeleyomyces basicola (syn. Thielaviopsis basicola), Ceratocystis smalleyi, two Cercospora beticola strains, Coleophoma cylindrospora, Fusarium fracticaudum, Phialophora cf. hyalina, and Morchella septimelata.</title>
        <authorList>
            <person name="Wingfield B.D."/>
            <person name="Bills G.F."/>
            <person name="Dong Y."/>
            <person name="Huang W."/>
            <person name="Nel W.J."/>
            <person name="Swalarsk-Parry B.S."/>
            <person name="Vaghefi N."/>
            <person name="Wilken P.M."/>
            <person name="An Z."/>
            <person name="de Beer Z.W."/>
            <person name="De Vos L."/>
            <person name="Chen L."/>
            <person name="Duong T.A."/>
            <person name="Gao Y."/>
            <person name="Hammerbacher A."/>
            <person name="Kikkert J.R."/>
            <person name="Li Y."/>
            <person name="Li H."/>
            <person name="Li K."/>
            <person name="Li Q."/>
            <person name="Liu X."/>
            <person name="Ma X."/>
            <person name="Naidoo K."/>
            <person name="Pethybridge S.J."/>
            <person name="Sun J."/>
            <person name="Steenkamp E.T."/>
            <person name="van der Nest M.A."/>
            <person name="van Wyk S."/>
            <person name="Wingfield M.J."/>
            <person name="Xiong C."/>
            <person name="Yue Q."/>
            <person name="Zhang X."/>
        </authorList>
    </citation>
    <scope>NUCLEOTIDE SEQUENCE [LARGE SCALE GENOMIC DNA]</scope>
    <source>
        <strain evidence="10 11">BP 5553</strain>
    </source>
</reference>
<dbReference type="InterPro" id="IPR038566">
    <property type="entry name" value="Mediator_Med6_sf"/>
</dbReference>
<organism evidence="10 11">
    <name type="scientific">Venustampulla echinocandica</name>
    <dbReference type="NCBI Taxonomy" id="2656787"/>
    <lineage>
        <taxon>Eukaryota</taxon>
        <taxon>Fungi</taxon>
        <taxon>Dikarya</taxon>
        <taxon>Ascomycota</taxon>
        <taxon>Pezizomycotina</taxon>
        <taxon>Leotiomycetes</taxon>
        <taxon>Helotiales</taxon>
        <taxon>Pleuroascaceae</taxon>
        <taxon>Venustampulla</taxon>
    </lineage>
</organism>
<feature type="region of interest" description="Disordered" evidence="9">
    <location>
        <begin position="167"/>
        <end position="191"/>
    </location>
</feature>
<evidence type="ECO:0000256" key="9">
    <source>
        <dbReference type="SAM" id="MobiDB-lite"/>
    </source>
</evidence>
<comment type="similarity">
    <text evidence="2 8">Belongs to the Mediator complex subunit 6 family.</text>
</comment>
<feature type="compositionally biased region" description="Low complexity" evidence="9">
    <location>
        <begin position="266"/>
        <end position="279"/>
    </location>
</feature>
<dbReference type="EMBL" id="NPIC01000006">
    <property type="protein sequence ID" value="RDL35270.1"/>
    <property type="molecule type" value="Genomic_DNA"/>
</dbReference>
<accession>A0A370TIV6</accession>
<evidence type="ECO:0000256" key="4">
    <source>
        <dbReference type="ARBA" id="ARBA00023015"/>
    </source>
</evidence>
<keyword evidence="5 8" id="KW-0804">Transcription</keyword>
<evidence type="ECO:0000313" key="11">
    <source>
        <dbReference type="Proteomes" id="UP000254866"/>
    </source>
</evidence>
<evidence type="ECO:0000313" key="10">
    <source>
        <dbReference type="EMBL" id="RDL35270.1"/>
    </source>
</evidence>
<dbReference type="GO" id="GO:0003712">
    <property type="term" value="F:transcription coregulator activity"/>
    <property type="evidence" value="ECO:0007669"/>
    <property type="project" value="InterPro"/>
</dbReference>
<dbReference type="Gene3D" id="3.10.450.580">
    <property type="entry name" value="Mediator complex, subunit Med6"/>
    <property type="match status" value="1"/>
</dbReference>
<comment type="caution">
    <text evidence="10">The sequence shown here is derived from an EMBL/GenBank/DDBJ whole genome shotgun (WGS) entry which is preliminary data.</text>
</comment>
<dbReference type="InterPro" id="IPR007018">
    <property type="entry name" value="Mediator_Med6"/>
</dbReference>
<feature type="region of interest" description="Disordered" evidence="9">
    <location>
        <begin position="253"/>
        <end position="329"/>
    </location>
</feature>
<proteinExistence type="inferred from homology"/>
<comment type="subunit">
    <text evidence="8">Component of the Mediator complex.</text>
</comment>
<dbReference type="AlphaFoldDB" id="A0A370TIV6"/>
<evidence type="ECO:0000256" key="3">
    <source>
        <dbReference type="ARBA" id="ARBA00020634"/>
    </source>
</evidence>
<evidence type="ECO:0000256" key="7">
    <source>
        <dbReference type="ARBA" id="ARBA00031259"/>
    </source>
</evidence>
<dbReference type="GO" id="GO:0006357">
    <property type="term" value="P:regulation of transcription by RNA polymerase II"/>
    <property type="evidence" value="ECO:0007669"/>
    <property type="project" value="InterPro"/>
</dbReference>
<dbReference type="STRING" id="2656787.A0A370TIV6"/>
<evidence type="ECO:0000256" key="5">
    <source>
        <dbReference type="ARBA" id="ARBA00023163"/>
    </source>
</evidence>
<comment type="function">
    <text evidence="8">Component of the Mediator complex, a coactivator involved in the regulated transcription of nearly all RNA polymerase II-dependent genes. Mediator functions as a bridge to convey information from gene-specific regulatory proteins to the basal RNA polymerase II transcription machinery. Mediator is recruited to promoters by direct interactions with regulatory proteins and serves as a scaffold for the assembly of a functional preinitiation complex with RNA polymerase II and the general transcription factors.</text>
</comment>